<dbReference type="Proteomes" id="UP000276834">
    <property type="component" value="Unassembled WGS sequence"/>
</dbReference>
<feature type="compositionally biased region" description="Low complexity" evidence="1">
    <location>
        <begin position="88"/>
        <end position="105"/>
    </location>
</feature>
<evidence type="ECO:0000256" key="1">
    <source>
        <dbReference type="SAM" id="MobiDB-lite"/>
    </source>
</evidence>
<dbReference type="EMBL" id="QUSF01000015">
    <property type="protein sequence ID" value="RLW03821.1"/>
    <property type="molecule type" value="Genomic_DNA"/>
</dbReference>
<reference evidence="2 3" key="1">
    <citation type="journal article" date="2018" name="Proc. R. Soc. B">
        <title>A non-coding region near Follistatin controls head colour polymorphism in the Gouldian finch.</title>
        <authorList>
            <person name="Toomey M.B."/>
            <person name="Marques C.I."/>
            <person name="Andrade P."/>
            <person name="Araujo P.M."/>
            <person name="Sabatino S."/>
            <person name="Gazda M.A."/>
            <person name="Afonso S."/>
            <person name="Lopes R.J."/>
            <person name="Corbo J.C."/>
            <person name="Carneiro M."/>
        </authorList>
    </citation>
    <scope>NUCLEOTIDE SEQUENCE [LARGE SCALE GENOMIC DNA]</scope>
    <source>
        <strain evidence="2">Red01</strain>
        <tissue evidence="2">Muscle</tissue>
    </source>
</reference>
<organism evidence="2 3">
    <name type="scientific">Chloebia gouldiae</name>
    <name type="common">Gouldian finch</name>
    <name type="synonym">Erythrura gouldiae</name>
    <dbReference type="NCBI Taxonomy" id="44316"/>
    <lineage>
        <taxon>Eukaryota</taxon>
        <taxon>Metazoa</taxon>
        <taxon>Chordata</taxon>
        <taxon>Craniata</taxon>
        <taxon>Vertebrata</taxon>
        <taxon>Euteleostomi</taxon>
        <taxon>Archelosauria</taxon>
        <taxon>Archosauria</taxon>
        <taxon>Dinosauria</taxon>
        <taxon>Saurischia</taxon>
        <taxon>Theropoda</taxon>
        <taxon>Coelurosauria</taxon>
        <taxon>Aves</taxon>
        <taxon>Neognathae</taxon>
        <taxon>Neoaves</taxon>
        <taxon>Telluraves</taxon>
        <taxon>Australaves</taxon>
        <taxon>Passeriformes</taxon>
        <taxon>Passeroidea</taxon>
        <taxon>Passeridae</taxon>
        <taxon>Chloebia</taxon>
    </lineage>
</organism>
<keyword evidence="3" id="KW-1185">Reference proteome</keyword>
<evidence type="ECO:0000313" key="3">
    <source>
        <dbReference type="Proteomes" id="UP000276834"/>
    </source>
</evidence>
<proteinExistence type="predicted"/>
<gene>
    <name evidence="2" type="ORF">DV515_00006329</name>
</gene>
<feature type="region of interest" description="Disordered" evidence="1">
    <location>
        <begin position="88"/>
        <end position="121"/>
    </location>
</feature>
<protein>
    <submittedName>
        <fullName evidence="2">Uncharacterized protein</fullName>
    </submittedName>
</protein>
<name>A0A3L8SLE3_CHLGU</name>
<dbReference type="AlphaFoldDB" id="A0A3L8SLE3"/>
<sequence>MDQTFLAIVFGPCDKCNKEKPLRPVSVKSEQRSYCSLCVEMDRGCRSPRCACSGLAWTSAGRGGGARAGSGAVAEAAAAAAASPRAGLANSSSLPLSSPLSPLPLQRWQPRGCTRTRPWRR</sequence>
<accession>A0A3L8SLE3</accession>
<evidence type="ECO:0000313" key="2">
    <source>
        <dbReference type="EMBL" id="RLW03821.1"/>
    </source>
</evidence>
<comment type="caution">
    <text evidence="2">The sequence shown here is derived from an EMBL/GenBank/DDBJ whole genome shotgun (WGS) entry which is preliminary data.</text>
</comment>